<organism evidence="1 2">
    <name type="scientific">Luteolibacter pohnpeiensis</name>
    <dbReference type="NCBI Taxonomy" id="454153"/>
    <lineage>
        <taxon>Bacteria</taxon>
        <taxon>Pseudomonadati</taxon>
        <taxon>Verrucomicrobiota</taxon>
        <taxon>Verrucomicrobiia</taxon>
        <taxon>Verrucomicrobiales</taxon>
        <taxon>Verrucomicrobiaceae</taxon>
        <taxon>Luteolibacter</taxon>
    </lineage>
</organism>
<proteinExistence type="predicted"/>
<protein>
    <submittedName>
        <fullName evidence="1">Uncharacterized protein</fullName>
    </submittedName>
</protein>
<accession>A0A934VVG5</accession>
<keyword evidence="2" id="KW-1185">Reference proteome</keyword>
<dbReference type="EMBL" id="JAENIJ010000008">
    <property type="protein sequence ID" value="MBK1882155.1"/>
    <property type="molecule type" value="Genomic_DNA"/>
</dbReference>
<comment type="caution">
    <text evidence="1">The sequence shown here is derived from an EMBL/GenBank/DDBJ whole genome shotgun (WGS) entry which is preliminary data.</text>
</comment>
<dbReference type="AlphaFoldDB" id="A0A934VVG5"/>
<gene>
    <name evidence="1" type="ORF">JIN85_07005</name>
</gene>
<dbReference type="Proteomes" id="UP000603141">
    <property type="component" value="Unassembled WGS sequence"/>
</dbReference>
<evidence type="ECO:0000313" key="2">
    <source>
        <dbReference type="Proteomes" id="UP000603141"/>
    </source>
</evidence>
<reference evidence="1" key="1">
    <citation type="submission" date="2021-01" db="EMBL/GenBank/DDBJ databases">
        <title>Modified the classification status of verrucomicrobia.</title>
        <authorList>
            <person name="Feng X."/>
        </authorList>
    </citation>
    <scope>NUCLEOTIDE SEQUENCE</scope>
    <source>
        <strain evidence="1">KCTC 22041</strain>
    </source>
</reference>
<evidence type="ECO:0000313" key="1">
    <source>
        <dbReference type="EMBL" id="MBK1882155.1"/>
    </source>
</evidence>
<sequence>MSEEKSDQPKKKRPDPFLDAWVRRTRKQFSGSGMISQAAHIFAREEGGDVDVWRRRLRSILNGRQAPTLEVLARLDKLAAGKPSEPQIPPSEGELF</sequence>
<name>A0A934VVG5_9BACT</name>
<dbReference type="RefSeq" id="WP_200269019.1">
    <property type="nucleotide sequence ID" value="NZ_JAENIJ010000008.1"/>
</dbReference>